<dbReference type="AlphaFoldDB" id="A0A1Z5K7E8"/>
<feature type="coiled-coil region" evidence="1">
    <location>
        <begin position="389"/>
        <end position="442"/>
    </location>
</feature>
<evidence type="ECO:0008006" key="5">
    <source>
        <dbReference type="Google" id="ProtNLM"/>
    </source>
</evidence>
<dbReference type="Pfam" id="PF01062">
    <property type="entry name" value="Bestrophin"/>
    <property type="match status" value="1"/>
</dbReference>
<feature type="region of interest" description="Disordered" evidence="2">
    <location>
        <begin position="874"/>
        <end position="905"/>
    </location>
</feature>
<dbReference type="EMBL" id="BDSP01000178">
    <property type="protein sequence ID" value="GAX22146.1"/>
    <property type="molecule type" value="Genomic_DNA"/>
</dbReference>
<proteinExistence type="predicted"/>
<evidence type="ECO:0000313" key="4">
    <source>
        <dbReference type="Proteomes" id="UP000198406"/>
    </source>
</evidence>
<dbReference type="OrthoDB" id="417078at2759"/>
<evidence type="ECO:0000256" key="2">
    <source>
        <dbReference type="SAM" id="MobiDB-lite"/>
    </source>
</evidence>
<evidence type="ECO:0000256" key="1">
    <source>
        <dbReference type="SAM" id="Coils"/>
    </source>
</evidence>
<accession>A0A1Z5K7E8</accession>
<organism evidence="3 4">
    <name type="scientific">Fistulifera solaris</name>
    <name type="common">Oleaginous diatom</name>
    <dbReference type="NCBI Taxonomy" id="1519565"/>
    <lineage>
        <taxon>Eukaryota</taxon>
        <taxon>Sar</taxon>
        <taxon>Stramenopiles</taxon>
        <taxon>Ochrophyta</taxon>
        <taxon>Bacillariophyta</taxon>
        <taxon>Bacillariophyceae</taxon>
        <taxon>Bacillariophycidae</taxon>
        <taxon>Naviculales</taxon>
        <taxon>Naviculaceae</taxon>
        <taxon>Fistulifera</taxon>
    </lineage>
</organism>
<dbReference type="InterPro" id="IPR021134">
    <property type="entry name" value="Bestrophin-like"/>
</dbReference>
<dbReference type="InParanoid" id="A0A1Z5K7E8"/>
<keyword evidence="4" id="KW-1185">Reference proteome</keyword>
<name>A0A1Z5K7E8_FISSO</name>
<dbReference type="Proteomes" id="UP000198406">
    <property type="component" value="Unassembled WGS sequence"/>
</dbReference>
<sequence>MVLNTPESIIEQASTQYLLDYLIDESVRTSARRPIMMQFDPSSGWIWKRWKGTIFSETWDSCVAKMVYACLVFVLCRTYPSTVKETLSGFHILWGQLLSVTTFTLTFFVNQSYALWRKCYDLSRRLQGRLHDMDMTLAVHAVRQQSSDPYAPTKYTKESRQLLQVVARWVRLFNLLTYASFTRSHRPILTPMGMRRLVERGLMTPEERVILTESKLPATQRHNAVLLWIMRAFVEGREAGLFTGGAGFEDQFLEKAHVTRASYGAIGDELHGRMPLAYTHIVQVLVDLVLWMYPLMAFSSGMSGLLCVLGTGLLTIGYQGLFDLAKQFLDPYDNESYGKGEDPLMVDTLIAESNAGSVRWMHSLDQFPISSARVKAGMLEDSIFPLRGYSVQEIEQMEEEKQRKEMEERERLEREQAEWRKAEKHEELVRQAANEMINYKLTDSQVNRLENLSQNSILSVEPTRGVRVTRRVSLPGAFATANLESSSDVAQFVVDASLLEGAIPHAIVPPSTAVPSPQAFMSIDGGTYASFLSGNKIESAVNGVRHKDETDDGAVDKSIQLANDTSENKAETTEVLSLADFSSHGITNVYGSEAPDFTTDVLVGTWESSRRDNETLSSEFVAKSEDQAVSSSIFTYDEYERHIKAILEAARAEMIETEAIMNAPPGANSVDIPEKDELVIDENFIHNDYGESEEQASSEATTDNFIAPPLRTDQILTEQDAMGNVSIPANASSDSIRTFDEISEERERLLRSNLESETIAIASISNTTTPDALVRAVTSDEALDKIAETRNPSGSVNKEGMQEPVHKEFADHSAISEEVKAREEIDELIETQAILNAPCAADYVDIPGEDDSKSFILNTTDADDDYLAVLEMDKPVGSAESTRNEATNKEENDSVGFHNDDENLV</sequence>
<protein>
    <recommendedName>
        <fullName evidence="5">Bestrophin homolog</fullName>
    </recommendedName>
</protein>
<keyword evidence="1" id="KW-0175">Coiled coil</keyword>
<feature type="compositionally biased region" description="Basic and acidic residues" evidence="2">
    <location>
        <begin position="882"/>
        <end position="905"/>
    </location>
</feature>
<gene>
    <name evidence="3" type="ORF">FisN_39Lh011</name>
</gene>
<comment type="caution">
    <text evidence="3">The sequence shown here is derived from an EMBL/GenBank/DDBJ whole genome shotgun (WGS) entry which is preliminary data.</text>
</comment>
<evidence type="ECO:0000313" key="3">
    <source>
        <dbReference type="EMBL" id="GAX22146.1"/>
    </source>
</evidence>
<reference evidence="3 4" key="1">
    <citation type="journal article" date="2015" name="Plant Cell">
        <title>Oil accumulation by the oleaginous diatom Fistulifera solaris as revealed by the genome and transcriptome.</title>
        <authorList>
            <person name="Tanaka T."/>
            <person name="Maeda Y."/>
            <person name="Veluchamy A."/>
            <person name="Tanaka M."/>
            <person name="Abida H."/>
            <person name="Marechal E."/>
            <person name="Bowler C."/>
            <person name="Muto M."/>
            <person name="Sunaga Y."/>
            <person name="Tanaka M."/>
            <person name="Yoshino T."/>
            <person name="Taniguchi T."/>
            <person name="Fukuda Y."/>
            <person name="Nemoto M."/>
            <person name="Matsumoto M."/>
            <person name="Wong P.S."/>
            <person name="Aburatani S."/>
            <person name="Fujibuchi W."/>
        </authorList>
    </citation>
    <scope>NUCLEOTIDE SEQUENCE [LARGE SCALE GENOMIC DNA]</scope>
    <source>
        <strain evidence="3 4">JPCC DA0580</strain>
    </source>
</reference>
<dbReference type="GO" id="GO:0005254">
    <property type="term" value="F:chloride channel activity"/>
    <property type="evidence" value="ECO:0007669"/>
    <property type="project" value="InterPro"/>
</dbReference>